<evidence type="ECO:0000256" key="5">
    <source>
        <dbReference type="ARBA" id="ARBA00023136"/>
    </source>
</evidence>
<dbReference type="SUPFAM" id="SSF103473">
    <property type="entry name" value="MFS general substrate transporter"/>
    <property type="match status" value="2"/>
</dbReference>
<dbReference type="InterPro" id="IPR020846">
    <property type="entry name" value="MFS_dom"/>
</dbReference>
<keyword evidence="3 6" id="KW-0812">Transmembrane</keyword>
<feature type="transmembrane region" description="Helical" evidence="6">
    <location>
        <begin position="485"/>
        <end position="505"/>
    </location>
</feature>
<dbReference type="EMBL" id="CP097649">
    <property type="protein sequence ID" value="URI15856.1"/>
    <property type="molecule type" value="Genomic_DNA"/>
</dbReference>
<evidence type="ECO:0000259" key="7">
    <source>
        <dbReference type="PROSITE" id="PS50850"/>
    </source>
</evidence>
<dbReference type="Pfam" id="PF07690">
    <property type="entry name" value="MFS_1"/>
    <property type="match status" value="1"/>
</dbReference>
<dbReference type="Gene3D" id="1.20.1250.20">
    <property type="entry name" value="MFS general substrate transporter like domains"/>
    <property type="match status" value="2"/>
</dbReference>
<reference evidence="8" key="1">
    <citation type="submission" date="2022-05" db="EMBL/GenBank/DDBJ databases">
        <title>Brevundimonas albigilva TT17 genome sequence.</title>
        <authorList>
            <person name="Lee K."/>
            <person name="Son H."/>
        </authorList>
    </citation>
    <scope>NUCLEOTIDE SEQUENCE</scope>
    <source>
        <strain evidence="8">TT17</strain>
    </source>
</reference>
<dbReference type="PANTHER" id="PTHR19432">
    <property type="entry name" value="SUGAR TRANSPORTER"/>
    <property type="match status" value="1"/>
</dbReference>
<dbReference type="InterPro" id="IPR011701">
    <property type="entry name" value="MFS"/>
</dbReference>
<keyword evidence="4 6" id="KW-1133">Transmembrane helix</keyword>
<evidence type="ECO:0000256" key="2">
    <source>
        <dbReference type="ARBA" id="ARBA00022448"/>
    </source>
</evidence>
<evidence type="ECO:0000256" key="3">
    <source>
        <dbReference type="ARBA" id="ARBA00022692"/>
    </source>
</evidence>
<keyword evidence="2" id="KW-0813">Transport</keyword>
<feature type="transmembrane region" description="Helical" evidence="6">
    <location>
        <begin position="394"/>
        <end position="413"/>
    </location>
</feature>
<protein>
    <submittedName>
        <fullName evidence="8">MFS transporter</fullName>
    </submittedName>
</protein>
<feature type="transmembrane region" description="Helical" evidence="6">
    <location>
        <begin position="452"/>
        <end position="479"/>
    </location>
</feature>
<sequence length="510" mass="54385">MSSATPELIHAHRPRLSGLAIWNMCVGFFGIQIGFGLQNANTSRIFQTLGAEVDALAILWIAAPLTGLLVQPIIGHFSDRTWTRFGRRRPYFMVGAILTTLALIAMPNSPSLWFAAAMLWIMDASINITMEPFRAFVGDNLPEEQRTAGYAMQSFFIGAGAVFASVLPWLLSNVFGVVSTAEAGVVPLSVKIAFYVGAIGLFAAVLWTVLSTREYSPEQIAAFERARLGGAAPVDDVAEPPAKSVRGWLGAGLGCAVAGLLGFVLIGALDLEKELLILAGFVAGFGLLMIAVGMMQRRGMTNAATEILNDIFRMPATMRGLAVVQFFSWFALFAMWIYATAAVTSVHYGTTDTTSAAYAEGADWVGVLMGVYNGVAALAAFALPVVAKRIGRKATHAVMLLLGAVGLFGVFAIRDPGLLWLPMIGVGFAWASIVSMPYAILSAAVPDRKMGVYMGVFNIFIVVPQLLAATVLGLILRSLFDGQAIWALVLGAVSFVLAAISALLVREHRA</sequence>
<dbReference type="PROSITE" id="PS50850">
    <property type="entry name" value="MFS"/>
    <property type="match status" value="1"/>
</dbReference>
<keyword evidence="9" id="KW-1185">Reference proteome</keyword>
<evidence type="ECO:0000256" key="6">
    <source>
        <dbReference type="SAM" id="Phobius"/>
    </source>
</evidence>
<feature type="transmembrane region" description="Helical" evidence="6">
    <location>
        <begin position="20"/>
        <end position="37"/>
    </location>
</feature>
<evidence type="ECO:0000256" key="1">
    <source>
        <dbReference type="ARBA" id="ARBA00004141"/>
    </source>
</evidence>
<evidence type="ECO:0000256" key="4">
    <source>
        <dbReference type="ARBA" id="ARBA00022989"/>
    </source>
</evidence>
<feature type="transmembrane region" description="Helical" evidence="6">
    <location>
        <begin position="316"/>
        <end position="339"/>
    </location>
</feature>
<proteinExistence type="predicted"/>
<dbReference type="PANTHER" id="PTHR19432:SF35">
    <property type="entry name" value="SOLUTE CARRIER FAMILY 45 MEMBER 3 ISOFORM X1"/>
    <property type="match status" value="1"/>
</dbReference>
<feature type="transmembrane region" description="Helical" evidence="6">
    <location>
        <begin position="150"/>
        <end position="172"/>
    </location>
</feature>
<feature type="domain" description="Major facilitator superfamily (MFS) profile" evidence="7">
    <location>
        <begin position="317"/>
        <end position="510"/>
    </location>
</feature>
<feature type="transmembrane region" description="Helical" evidence="6">
    <location>
        <begin position="192"/>
        <end position="210"/>
    </location>
</feature>
<keyword evidence="5 6" id="KW-0472">Membrane</keyword>
<organism evidence="8 9">
    <name type="scientific">Brevundimonas albigilva</name>
    <dbReference type="NCBI Taxonomy" id="1312364"/>
    <lineage>
        <taxon>Bacteria</taxon>
        <taxon>Pseudomonadati</taxon>
        <taxon>Pseudomonadota</taxon>
        <taxon>Alphaproteobacteria</taxon>
        <taxon>Caulobacterales</taxon>
        <taxon>Caulobacteraceae</taxon>
        <taxon>Brevundimonas</taxon>
    </lineage>
</organism>
<feature type="transmembrane region" description="Helical" evidence="6">
    <location>
        <begin position="248"/>
        <end position="269"/>
    </location>
</feature>
<evidence type="ECO:0000313" key="9">
    <source>
        <dbReference type="Proteomes" id="UP001055429"/>
    </source>
</evidence>
<name>A0ABY4SQ59_9CAUL</name>
<feature type="transmembrane region" description="Helical" evidence="6">
    <location>
        <begin position="364"/>
        <end position="387"/>
    </location>
</feature>
<feature type="transmembrane region" description="Helical" evidence="6">
    <location>
        <begin position="57"/>
        <end position="78"/>
    </location>
</feature>
<feature type="transmembrane region" description="Helical" evidence="6">
    <location>
        <begin position="90"/>
        <end position="106"/>
    </location>
</feature>
<feature type="transmembrane region" description="Helical" evidence="6">
    <location>
        <begin position="419"/>
        <end position="440"/>
    </location>
</feature>
<feature type="transmembrane region" description="Helical" evidence="6">
    <location>
        <begin position="275"/>
        <end position="295"/>
    </location>
</feature>
<accession>A0ABY4SQ59</accession>
<dbReference type="RefSeq" id="WP_249751326.1">
    <property type="nucleotide sequence ID" value="NZ_CP097298.1"/>
</dbReference>
<evidence type="ECO:0000313" key="8">
    <source>
        <dbReference type="EMBL" id="URI15856.1"/>
    </source>
</evidence>
<comment type="subcellular location">
    <subcellularLocation>
        <location evidence="1">Membrane</location>
        <topology evidence="1">Multi-pass membrane protein</topology>
    </subcellularLocation>
</comment>
<dbReference type="Proteomes" id="UP001055429">
    <property type="component" value="Chromosome"/>
</dbReference>
<gene>
    <name evidence="8" type="ORF">M8231_02360</name>
</gene>
<dbReference type="InterPro" id="IPR036259">
    <property type="entry name" value="MFS_trans_sf"/>
</dbReference>